<dbReference type="InterPro" id="IPR043502">
    <property type="entry name" value="DNA/RNA_pol_sf"/>
</dbReference>
<keyword evidence="3" id="KW-0548">Nucleotidyltransferase</keyword>
<proteinExistence type="inferred from homology"/>
<keyword evidence="6" id="KW-0812">Transmembrane</keyword>
<dbReference type="EMBL" id="KX883034">
    <property type="protein sequence ID" value="APG76128.1"/>
    <property type="molecule type" value="Genomic_RNA"/>
</dbReference>
<feature type="compositionally biased region" description="Low complexity" evidence="5">
    <location>
        <begin position="1182"/>
        <end position="1199"/>
    </location>
</feature>
<keyword evidence="6" id="KW-0472">Membrane</keyword>
<sequence length="1240" mass="138477">MRINEFYYLFLLPGIVYLASCYGYPLLRYVIETSTVFSPFPGDVFKSNLYFASHWLVAIWHSSRSPSRSLLFNWKNCASCVLIGLLWLDHCARDGVLYDLSSLCGLCPVFCLVHCSAAHAALRIIDDISGRLVRRGRSLSRGLVSHILSECGRPHHDNDDLRNSFRNPVHVSPGDVANHSHGNAAGVRNAGAPSLRATATTMGLNPFIYQMSRRDQLGGADGSREHYWAKDLNAQYRPANYSHDQALIIVDVDYYVDMPGLLLSHEGPVLLHTFTPSAAASNSRQDYRYTFLPNNCVEMTVCGNSAPYSHHIWDYTKDIVTVYSEPSPFWPLTGSGPRFHVYNVERNTVGEDHEHVALIPLKIYTGLPALLARKFVTGMELTRFQPVQCIETKNGAEHWTVFKKQFPVNAECGPKVIVTLGRAGSEACVTIPYEVHETLVNQANNAKTTGLTLSSVKTILSHYKKDPLAAAVTTAGETILQRYYSHKHDSALPTVMPVERASRTFQHYNDFDEQDANPCVHPFCPPILNEGFNPVHSVGNDINCVRERVEIPQSKTRSIPAVTQFVLTAMTQLIERLVPEQEAHMAHPADEEDVWNRQKRRTQRSILEVAMFCLRTLVWVLKCFMKGEVYDGPKAPRNISTVDPHHKLEYSQVCYTAANQLKKFDFYAFGKTPKEVAERVADTLSKTKTGANFNDFSKMDGHINYVCRLLELMFLLRLFVVELAQSIRQMHASGRHREGVTRQGVRFRQGESRASGSPETSVLNTLVCIFMIYLGYAYRFRDQGVLDPWEKAWQELLDKCIAGGDDSSAGDLPDEYIVRSCKSIGMVAKPNFLVRGSLGVNFLARYYGPDVWNGDPTSCVDIRRALGKAHMSTIKDAPAVEKFYQKWKSLSLSDHNTPVFEHVCNALDRLNVQVDVCERVAETESWWTKEYPDLEQQYPNEHQEWMDDLLAAQMPGFRVDFLEQHCARATTLEELMQFPLCWNADDRYSIEAPVDKPVVSDVNPLATPAPTPATGVHDDNDAADIGPASALENIAEENATDPPRSEQEAKDRVARMVAAAAAYSIALRLNKSKQYVPDGTRGTIPCATKLELHRAGAHFFMGSLWPSDFPEEFKNKLGPGDHVYDSETIRREMEPFCQSAGRVKDNIAFVVNHVAAIEQGLNLDAELQANLKKAYEEAAATTETRAVEQSRGADSASSTSGGGQSPKPKGNSGNARPNGKRNGKKPVRRGGKPAVARPKE</sequence>
<reference evidence="8" key="1">
    <citation type="journal article" date="2016" name="Nature">
        <title>Redefining the invertebrate RNA virosphere.</title>
        <authorList>
            <person name="Shi M."/>
            <person name="Lin X.D."/>
            <person name="Tian J.H."/>
            <person name="Chen L.J."/>
            <person name="Chen X."/>
            <person name="Li C.X."/>
            <person name="Qin X.C."/>
            <person name="Li J."/>
            <person name="Cao J.P."/>
            <person name="Eden J.S."/>
            <person name="Buchmann J."/>
            <person name="Wang W."/>
            <person name="Xu J."/>
            <person name="Holmes E.C."/>
            <person name="Zhang Y.Z."/>
        </authorList>
    </citation>
    <scope>NUCLEOTIDE SEQUENCE</scope>
    <source>
        <strain evidence="8">BHNXC40905</strain>
    </source>
</reference>
<organism evidence="8">
    <name type="scientific">Beihai noda-like virus 4</name>
    <dbReference type="NCBI Taxonomy" id="1922486"/>
    <lineage>
        <taxon>Viruses</taxon>
        <taxon>Riboviria</taxon>
    </lineage>
</organism>
<evidence type="ECO:0000256" key="3">
    <source>
        <dbReference type="ARBA" id="ARBA00022695"/>
    </source>
</evidence>
<dbReference type="SUPFAM" id="SSF56672">
    <property type="entry name" value="DNA/RNA polymerases"/>
    <property type="match status" value="1"/>
</dbReference>
<feature type="transmembrane region" description="Helical" evidence="6">
    <location>
        <begin position="7"/>
        <end position="27"/>
    </location>
</feature>
<dbReference type="InterPro" id="IPR043647">
    <property type="entry name" value="Noda_Vmethyltr_dom"/>
</dbReference>
<feature type="region of interest" description="Disordered" evidence="5">
    <location>
        <begin position="1182"/>
        <end position="1240"/>
    </location>
</feature>
<comment type="similarity">
    <text evidence="1">Belongs to the nodaviridae RNA polymerase family.</text>
</comment>
<evidence type="ECO:0000259" key="7">
    <source>
        <dbReference type="Pfam" id="PF19222"/>
    </source>
</evidence>
<name>A0A1L3KFC3_9VIRU</name>
<dbReference type="Pfam" id="PF19222">
    <property type="entry name" value="Noda_Vmethyltr"/>
    <property type="match status" value="1"/>
</dbReference>
<feature type="domain" description="Nodavirus methyltransferase" evidence="7">
    <location>
        <begin position="177"/>
        <end position="323"/>
    </location>
</feature>
<feature type="compositionally biased region" description="Basic residues" evidence="5">
    <location>
        <begin position="1218"/>
        <end position="1231"/>
    </location>
</feature>
<dbReference type="GO" id="GO:0016779">
    <property type="term" value="F:nucleotidyltransferase activity"/>
    <property type="evidence" value="ECO:0007669"/>
    <property type="project" value="UniProtKB-KW"/>
</dbReference>
<evidence type="ECO:0000256" key="4">
    <source>
        <dbReference type="ARBA" id="ARBA00032757"/>
    </source>
</evidence>
<evidence type="ECO:0000256" key="6">
    <source>
        <dbReference type="SAM" id="Phobius"/>
    </source>
</evidence>
<evidence type="ECO:0000313" key="8">
    <source>
        <dbReference type="EMBL" id="APG76128.1"/>
    </source>
</evidence>
<evidence type="ECO:0000256" key="2">
    <source>
        <dbReference type="ARBA" id="ARBA00022679"/>
    </source>
</evidence>
<keyword evidence="6" id="KW-1133">Transmembrane helix</keyword>
<evidence type="ECO:0000256" key="1">
    <source>
        <dbReference type="ARBA" id="ARBA00007751"/>
    </source>
</evidence>
<accession>A0A1L3KFC3</accession>
<feature type="region of interest" description="Disordered" evidence="5">
    <location>
        <begin position="1001"/>
        <end position="1025"/>
    </location>
</feature>
<keyword evidence="2" id="KW-0808">Transferase</keyword>
<protein>
    <recommendedName>
        <fullName evidence="4">RNA replicase</fullName>
    </recommendedName>
</protein>
<evidence type="ECO:0000256" key="5">
    <source>
        <dbReference type="SAM" id="MobiDB-lite"/>
    </source>
</evidence>